<dbReference type="OrthoDB" id="9810259at2"/>
<comment type="function">
    <text evidence="9 10">This protein specifically catalyzes the removal of signal peptides from prolipoproteins.</text>
</comment>
<dbReference type="GO" id="GO:0005886">
    <property type="term" value="C:plasma membrane"/>
    <property type="evidence" value="ECO:0007669"/>
    <property type="project" value="UniProtKB-SubCell"/>
</dbReference>
<keyword evidence="3 9" id="KW-0645">Protease</keyword>
<dbReference type="PROSITE" id="PS00855">
    <property type="entry name" value="SPASE_II"/>
    <property type="match status" value="1"/>
</dbReference>
<dbReference type="EMBL" id="LOEE01000030">
    <property type="protein sequence ID" value="KXG75972.1"/>
    <property type="molecule type" value="Genomic_DNA"/>
</dbReference>
<comment type="catalytic activity">
    <reaction evidence="9 10">
        <text>Release of signal peptides from bacterial membrane prolipoproteins. Hydrolyzes -Xaa-Yaa-Zaa-|-(S,diacylglyceryl)Cys-, in which Xaa is hydrophobic (preferably Leu), and Yaa (Ala or Ser) and Zaa (Gly or Ala) have small, neutral side chains.</text>
        <dbReference type="EC" id="3.4.23.36"/>
    </reaction>
</comment>
<evidence type="ECO:0000256" key="7">
    <source>
        <dbReference type="ARBA" id="ARBA00022989"/>
    </source>
</evidence>
<dbReference type="PANTHER" id="PTHR33695:SF1">
    <property type="entry name" value="LIPOPROTEIN SIGNAL PEPTIDASE"/>
    <property type="match status" value="1"/>
</dbReference>
<dbReference type="GO" id="GO:0004190">
    <property type="term" value="F:aspartic-type endopeptidase activity"/>
    <property type="evidence" value="ECO:0007669"/>
    <property type="project" value="UniProtKB-UniRule"/>
</dbReference>
<evidence type="ECO:0000256" key="4">
    <source>
        <dbReference type="ARBA" id="ARBA00022692"/>
    </source>
</evidence>
<dbReference type="AlphaFoldDB" id="A0A140L5Z7"/>
<dbReference type="HAMAP" id="MF_00161">
    <property type="entry name" value="LspA"/>
    <property type="match status" value="1"/>
</dbReference>
<keyword evidence="4 9" id="KW-0812">Transmembrane</keyword>
<evidence type="ECO:0000256" key="3">
    <source>
        <dbReference type="ARBA" id="ARBA00022670"/>
    </source>
</evidence>
<evidence type="ECO:0000256" key="2">
    <source>
        <dbReference type="ARBA" id="ARBA00022475"/>
    </source>
</evidence>
<organism evidence="12 13">
    <name type="scientific">Thermotalea metallivorans</name>
    <dbReference type="NCBI Taxonomy" id="520762"/>
    <lineage>
        <taxon>Bacteria</taxon>
        <taxon>Bacillati</taxon>
        <taxon>Bacillota</taxon>
        <taxon>Clostridia</taxon>
        <taxon>Peptostreptococcales</taxon>
        <taxon>Thermotaleaceae</taxon>
        <taxon>Thermotalea</taxon>
    </lineage>
</organism>
<feature type="active site" evidence="9">
    <location>
        <position position="110"/>
    </location>
</feature>
<proteinExistence type="inferred from homology"/>
<feature type="active site" evidence="9">
    <location>
        <position position="124"/>
    </location>
</feature>
<reference evidence="12 13" key="1">
    <citation type="submission" date="2015-12" db="EMBL/GenBank/DDBJ databases">
        <title>Draft genome sequence of the thermoanaerobe Thermotalea metallivorans, an isolate from the runoff channel of the Great Artesian Basin, Australia.</title>
        <authorList>
            <person name="Patel B.K."/>
        </authorList>
    </citation>
    <scope>NUCLEOTIDE SEQUENCE [LARGE SCALE GENOMIC DNA]</scope>
    <source>
        <strain evidence="12 13">B2-1</strain>
    </source>
</reference>
<dbReference type="UniPathway" id="UPA00665"/>
<evidence type="ECO:0000256" key="6">
    <source>
        <dbReference type="ARBA" id="ARBA00022801"/>
    </source>
</evidence>
<comment type="similarity">
    <text evidence="1 9 11">Belongs to the peptidase A8 family.</text>
</comment>
<dbReference type="NCBIfam" id="TIGR00077">
    <property type="entry name" value="lspA"/>
    <property type="match status" value="1"/>
</dbReference>
<feature type="transmembrane region" description="Helical" evidence="9">
    <location>
        <begin position="116"/>
        <end position="139"/>
    </location>
</feature>
<keyword evidence="7 9" id="KW-1133">Transmembrane helix</keyword>
<name>A0A140L5Z7_9FIRM</name>
<keyword evidence="13" id="KW-1185">Reference proteome</keyword>
<keyword evidence="6 9" id="KW-0378">Hydrolase</keyword>
<evidence type="ECO:0000256" key="11">
    <source>
        <dbReference type="RuleBase" id="RU004181"/>
    </source>
</evidence>
<evidence type="ECO:0000256" key="9">
    <source>
        <dbReference type="HAMAP-Rule" id="MF_00161"/>
    </source>
</evidence>
<feature type="transmembrane region" description="Helical" evidence="9">
    <location>
        <begin position="86"/>
        <end position="104"/>
    </location>
</feature>
<comment type="pathway">
    <text evidence="9">Protein modification; lipoprotein biosynthesis (signal peptide cleavage).</text>
</comment>
<keyword evidence="8 9" id="KW-0472">Membrane</keyword>
<comment type="subcellular location">
    <subcellularLocation>
        <location evidence="9">Cell membrane</location>
        <topology evidence="9">Multi-pass membrane protein</topology>
    </subcellularLocation>
</comment>
<feature type="transmembrane region" description="Helical" evidence="9">
    <location>
        <begin position="57"/>
        <end position="74"/>
    </location>
</feature>
<dbReference type="STRING" id="520762.AN619_14360"/>
<keyword evidence="12" id="KW-0449">Lipoprotein</keyword>
<dbReference type="PATRIC" id="fig|520762.4.peg.1598"/>
<comment type="caution">
    <text evidence="9">Lacks conserved residue(s) required for the propagation of feature annotation.</text>
</comment>
<dbReference type="Pfam" id="PF01252">
    <property type="entry name" value="Peptidase_A8"/>
    <property type="match status" value="1"/>
</dbReference>
<dbReference type="InterPro" id="IPR001872">
    <property type="entry name" value="Peptidase_A8"/>
</dbReference>
<keyword evidence="2 9" id="KW-1003">Cell membrane</keyword>
<accession>A0A140L5Z7</accession>
<dbReference type="Proteomes" id="UP000070456">
    <property type="component" value="Unassembled WGS sequence"/>
</dbReference>
<dbReference type="PANTHER" id="PTHR33695">
    <property type="entry name" value="LIPOPROTEIN SIGNAL PEPTIDASE"/>
    <property type="match status" value="1"/>
</dbReference>
<evidence type="ECO:0000313" key="13">
    <source>
        <dbReference type="Proteomes" id="UP000070456"/>
    </source>
</evidence>
<evidence type="ECO:0000256" key="10">
    <source>
        <dbReference type="RuleBase" id="RU000594"/>
    </source>
</evidence>
<evidence type="ECO:0000256" key="1">
    <source>
        <dbReference type="ARBA" id="ARBA00006139"/>
    </source>
</evidence>
<dbReference type="PRINTS" id="PR00781">
    <property type="entry name" value="LIPOSIGPTASE"/>
</dbReference>
<dbReference type="EC" id="3.4.23.36" evidence="9"/>
<evidence type="ECO:0000256" key="8">
    <source>
        <dbReference type="ARBA" id="ARBA00023136"/>
    </source>
</evidence>
<comment type="caution">
    <text evidence="12">The sequence shown here is derived from an EMBL/GenBank/DDBJ whole genome shotgun (WGS) entry which is preliminary data.</text>
</comment>
<gene>
    <name evidence="12" type="primary">lspA_1</name>
    <name evidence="9" type="synonym">lspA</name>
    <name evidence="12" type="ORF">AN619_14360</name>
</gene>
<evidence type="ECO:0000313" key="12">
    <source>
        <dbReference type="EMBL" id="KXG75972.1"/>
    </source>
</evidence>
<sequence length="147" mass="16831">MSYILAVLVVILDQISKYMVQSRLAVNESLPVIQNIFHITYVHNFGAAFGILKNQKYFFIVITLAVIIGIFLFLHTQSKVHGMVKYSLMMITGGAIGNLIDRIWLGYVRDFFDFRIWPVFNIADMAIVCGAVLLSYYLIILDIDKQF</sequence>
<keyword evidence="5 9" id="KW-0064">Aspartyl protease</keyword>
<protein>
    <recommendedName>
        <fullName evidence="9">Lipoprotein signal peptidase</fullName>
        <ecNumber evidence="9">3.4.23.36</ecNumber>
    </recommendedName>
    <alternativeName>
        <fullName evidence="9">Prolipoprotein signal peptidase</fullName>
    </alternativeName>
    <alternativeName>
        <fullName evidence="9">Signal peptidase II</fullName>
        <shortName evidence="9">SPase II</shortName>
    </alternativeName>
</protein>
<dbReference type="GO" id="GO:0006508">
    <property type="term" value="P:proteolysis"/>
    <property type="evidence" value="ECO:0007669"/>
    <property type="project" value="UniProtKB-KW"/>
</dbReference>
<dbReference type="RefSeq" id="WP_068556030.1">
    <property type="nucleotide sequence ID" value="NZ_LOEE01000030.1"/>
</dbReference>
<evidence type="ECO:0000256" key="5">
    <source>
        <dbReference type="ARBA" id="ARBA00022750"/>
    </source>
</evidence>